<feature type="non-terminal residue" evidence="1">
    <location>
        <position position="74"/>
    </location>
</feature>
<dbReference type="EMBL" id="LXQA011015996">
    <property type="protein sequence ID" value="MCI81310.1"/>
    <property type="molecule type" value="Genomic_DNA"/>
</dbReference>
<evidence type="ECO:0000313" key="2">
    <source>
        <dbReference type="Proteomes" id="UP000265520"/>
    </source>
</evidence>
<dbReference type="Proteomes" id="UP000265520">
    <property type="component" value="Unassembled WGS sequence"/>
</dbReference>
<feature type="non-terminal residue" evidence="1">
    <location>
        <position position="1"/>
    </location>
</feature>
<keyword evidence="2" id="KW-1185">Reference proteome</keyword>
<comment type="caution">
    <text evidence="1">The sequence shown here is derived from an EMBL/GenBank/DDBJ whole genome shotgun (WGS) entry which is preliminary data.</text>
</comment>
<accession>A0A392V4G0</accession>
<organism evidence="1 2">
    <name type="scientific">Trifolium medium</name>
    <dbReference type="NCBI Taxonomy" id="97028"/>
    <lineage>
        <taxon>Eukaryota</taxon>
        <taxon>Viridiplantae</taxon>
        <taxon>Streptophyta</taxon>
        <taxon>Embryophyta</taxon>
        <taxon>Tracheophyta</taxon>
        <taxon>Spermatophyta</taxon>
        <taxon>Magnoliopsida</taxon>
        <taxon>eudicotyledons</taxon>
        <taxon>Gunneridae</taxon>
        <taxon>Pentapetalae</taxon>
        <taxon>rosids</taxon>
        <taxon>fabids</taxon>
        <taxon>Fabales</taxon>
        <taxon>Fabaceae</taxon>
        <taxon>Papilionoideae</taxon>
        <taxon>50 kb inversion clade</taxon>
        <taxon>NPAAA clade</taxon>
        <taxon>Hologalegina</taxon>
        <taxon>IRL clade</taxon>
        <taxon>Trifolieae</taxon>
        <taxon>Trifolium</taxon>
    </lineage>
</organism>
<dbReference type="AlphaFoldDB" id="A0A392V4G0"/>
<protein>
    <submittedName>
        <fullName evidence="1">Uncharacterized protein</fullName>
    </submittedName>
</protein>
<evidence type="ECO:0000313" key="1">
    <source>
        <dbReference type="EMBL" id="MCI81310.1"/>
    </source>
</evidence>
<proteinExistence type="predicted"/>
<sequence>GDQLHDFDRRGTLALEKAAAAWAERDRAEKDQDLNVTPSELRKIIAALGDNQSLIQEQRQLIIEQQRQLRGVNW</sequence>
<name>A0A392V4G0_9FABA</name>
<reference evidence="1 2" key="1">
    <citation type="journal article" date="2018" name="Front. Plant Sci.">
        <title>Red Clover (Trifolium pratense) and Zigzag Clover (T. medium) - A Picture of Genomic Similarities and Differences.</title>
        <authorList>
            <person name="Dluhosova J."/>
            <person name="Istvanek J."/>
            <person name="Nedelnik J."/>
            <person name="Repkova J."/>
        </authorList>
    </citation>
    <scope>NUCLEOTIDE SEQUENCE [LARGE SCALE GENOMIC DNA]</scope>
    <source>
        <strain evidence="2">cv. 10/8</strain>
        <tissue evidence="1">Leaf</tissue>
    </source>
</reference>